<keyword evidence="3" id="KW-1185">Reference proteome</keyword>
<feature type="compositionally biased region" description="Basic residues" evidence="1">
    <location>
        <begin position="217"/>
        <end position="227"/>
    </location>
</feature>
<gene>
    <name evidence="2" type="ORF">SAMN05216252_14010</name>
</gene>
<proteinExistence type="predicted"/>
<name>A0A239NL83_9ACTN</name>
<evidence type="ECO:0000313" key="2">
    <source>
        <dbReference type="EMBL" id="SNT55671.1"/>
    </source>
</evidence>
<dbReference type="PANTHER" id="PTHR10668">
    <property type="entry name" value="PHYTOENE DEHYDROGENASE"/>
    <property type="match status" value="1"/>
</dbReference>
<dbReference type="AlphaFoldDB" id="A0A239NL83"/>
<accession>A0A239NL83</accession>
<protein>
    <submittedName>
        <fullName evidence="2">Uncharacterized protein</fullName>
    </submittedName>
</protein>
<evidence type="ECO:0000313" key="3">
    <source>
        <dbReference type="Proteomes" id="UP000198280"/>
    </source>
</evidence>
<organism evidence="2 3">
    <name type="scientific">Actinacidiphila glaucinigra</name>
    <dbReference type="NCBI Taxonomy" id="235986"/>
    <lineage>
        <taxon>Bacteria</taxon>
        <taxon>Bacillati</taxon>
        <taxon>Actinomycetota</taxon>
        <taxon>Actinomycetes</taxon>
        <taxon>Kitasatosporales</taxon>
        <taxon>Streptomycetaceae</taxon>
        <taxon>Actinacidiphila</taxon>
    </lineage>
</organism>
<reference evidence="2 3" key="1">
    <citation type="submission" date="2017-06" db="EMBL/GenBank/DDBJ databases">
        <authorList>
            <person name="Kim H.J."/>
            <person name="Triplett B.A."/>
        </authorList>
    </citation>
    <scope>NUCLEOTIDE SEQUENCE [LARGE SCALE GENOMIC DNA]</scope>
    <source>
        <strain evidence="2 3">CGMCC 4.1858</strain>
    </source>
</reference>
<sequence length="258" mass="27708">MSVPTLYGQLVSRDDLPDRVLEELRRFQWDFVTFKVGWAPEGAVPWSSPAAAQAGSVHLAEGVDALTQFAAEIAMGQVPERPFLLFGQMTTADGARSPSGTQSAWTYTHLSHRVRGDAGGAGITGTWTRTDRELMADRVEAQVERYAPGFRSLVAARRVLAPPQIEANDANLSGGAINGGTAACTSNWSSVPSPVRGGRRRRSPACSWHPPGLIRAARPRRPRRQRGSCRAAYPVAQPPAERSTVGPGPTGPALHVVR</sequence>
<dbReference type="EMBL" id="FZOF01000040">
    <property type="protein sequence ID" value="SNT55671.1"/>
    <property type="molecule type" value="Genomic_DNA"/>
</dbReference>
<feature type="region of interest" description="Disordered" evidence="1">
    <location>
        <begin position="190"/>
        <end position="258"/>
    </location>
</feature>
<evidence type="ECO:0000256" key="1">
    <source>
        <dbReference type="SAM" id="MobiDB-lite"/>
    </source>
</evidence>
<dbReference type="Proteomes" id="UP000198280">
    <property type="component" value="Unassembled WGS sequence"/>
</dbReference>
<dbReference type="PANTHER" id="PTHR10668:SF105">
    <property type="entry name" value="DEHYDROGENASE-RELATED"/>
    <property type="match status" value="1"/>
</dbReference>